<evidence type="ECO:0000259" key="13">
    <source>
        <dbReference type="PROSITE" id="PS50011"/>
    </source>
</evidence>
<evidence type="ECO:0000256" key="6">
    <source>
        <dbReference type="ARBA" id="ARBA00022840"/>
    </source>
</evidence>
<evidence type="ECO:0000256" key="10">
    <source>
        <dbReference type="RuleBase" id="RU000304"/>
    </source>
</evidence>
<keyword evidence="4 9" id="KW-0547">Nucleotide-binding</keyword>
<feature type="binding site" evidence="9">
    <location>
        <position position="62"/>
    </location>
    <ligand>
        <name>ATP</name>
        <dbReference type="ChEBI" id="CHEBI:30616"/>
    </ligand>
</feature>
<dbReference type="InterPro" id="IPR008271">
    <property type="entry name" value="Ser/Thr_kinase_AS"/>
</dbReference>
<comment type="similarity">
    <text evidence="10">Belongs to the protein kinase superfamily.</text>
</comment>
<comment type="catalytic activity">
    <reaction evidence="8">
        <text>L-seryl-[protein] + ATP = O-phospho-L-seryl-[protein] + ADP + H(+)</text>
        <dbReference type="Rhea" id="RHEA:17989"/>
        <dbReference type="Rhea" id="RHEA-COMP:9863"/>
        <dbReference type="Rhea" id="RHEA-COMP:11604"/>
        <dbReference type="ChEBI" id="CHEBI:15378"/>
        <dbReference type="ChEBI" id="CHEBI:29999"/>
        <dbReference type="ChEBI" id="CHEBI:30616"/>
        <dbReference type="ChEBI" id="CHEBI:83421"/>
        <dbReference type="ChEBI" id="CHEBI:456216"/>
        <dbReference type="EC" id="2.7.11.1"/>
    </reaction>
</comment>
<dbReference type="PROSITE" id="PS00107">
    <property type="entry name" value="PROTEIN_KINASE_ATP"/>
    <property type="match status" value="1"/>
</dbReference>
<dbReference type="EC" id="2.7.11.1" evidence="1"/>
<keyword evidence="15" id="KW-1185">Reference proteome</keyword>
<feature type="domain" description="Protein kinase" evidence="13">
    <location>
        <begin position="33"/>
        <end position="376"/>
    </location>
</feature>
<name>A0ABP0ZVC8_9ASCO</name>
<keyword evidence="3" id="KW-0808">Transferase</keyword>
<evidence type="ECO:0000313" key="14">
    <source>
        <dbReference type="EMBL" id="CAK9442214.1"/>
    </source>
</evidence>
<dbReference type="InterPro" id="IPR011009">
    <property type="entry name" value="Kinase-like_dom_sf"/>
</dbReference>
<dbReference type="SUPFAM" id="SSF56112">
    <property type="entry name" value="Protein kinase-like (PK-like)"/>
    <property type="match status" value="1"/>
</dbReference>
<evidence type="ECO:0000256" key="9">
    <source>
        <dbReference type="PROSITE-ProRule" id="PRU10141"/>
    </source>
</evidence>
<feature type="signal peptide" evidence="12">
    <location>
        <begin position="1"/>
        <end position="17"/>
    </location>
</feature>
<dbReference type="Proteomes" id="UP001497383">
    <property type="component" value="Chromosome 8"/>
</dbReference>
<keyword evidence="12" id="KW-0732">Signal</keyword>
<evidence type="ECO:0000256" key="4">
    <source>
        <dbReference type="ARBA" id="ARBA00022741"/>
    </source>
</evidence>
<evidence type="ECO:0000256" key="5">
    <source>
        <dbReference type="ARBA" id="ARBA00022777"/>
    </source>
</evidence>
<feature type="region of interest" description="Disordered" evidence="11">
    <location>
        <begin position="168"/>
        <end position="213"/>
    </location>
</feature>
<evidence type="ECO:0000256" key="3">
    <source>
        <dbReference type="ARBA" id="ARBA00022679"/>
    </source>
</evidence>
<dbReference type="PROSITE" id="PS50011">
    <property type="entry name" value="PROTEIN_KINASE_DOM"/>
    <property type="match status" value="1"/>
</dbReference>
<reference evidence="14 15" key="1">
    <citation type="submission" date="2024-03" db="EMBL/GenBank/DDBJ databases">
        <authorList>
            <person name="Brejova B."/>
        </authorList>
    </citation>
    <scope>NUCLEOTIDE SEQUENCE [LARGE SCALE GENOMIC DNA]</scope>
    <source>
        <strain evidence="14 15">CBS 14171</strain>
    </source>
</reference>
<comment type="catalytic activity">
    <reaction evidence="7">
        <text>L-threonyl-[protein] + ATP = O-phospho-L-threonyl-[protein] + ADP + H(+)</text>
        <dbReference type="Rhea" id="RHEA:46608"/>
        <dbReference type="Rhea" id="RHEA-COMP:11060"/>
        <dbReference type="Rhea" id="RHEA-COMP:11605"/>
        <dbReference type="ChEBI" id="CHEBI:15378"/>
        <dbReference type="ChEBI" id="CHEBI:30013"/>
        <dbReference type="ChEBI" id="CHEBI:30616"/>
        <dbReference type="ChEBI" id="CHEBI:61977"/>
        <dbReference type="ChEBI" id="CHEBI:456216"/>
        <dbReference type="EC" id="2.7.11.1"/>
    </reaction>
</comment>
<sequence length="382" mass="42203">MSSLLSLVLSCVPCVPCFPSLSTPTIYINNAQFQIIRLLGEGGFSYVYLVHQTSSQAPYALKKISCPFGTRDETYKNAIREIKNYHRFTPSKTPYVIQSIDENIVTNPDGSRQIYILLPYFTRSLQDIINEAVLNNSKLEEREILKVFLGVCRGLDVMHNYKTTASTVGRFDRGGEEDDEEDDDDGGGGGGGGEDDPLLNPTDTEANSELASASATEMSELVPYAHHDLKPANVMISAEGLAVLVDLGSCSRARIHVTTRQQALTLTDFAQEHCTLPYRAPELMDVETGSYVTEATDIWSLGCLLYSCCFGYSPFEKLEADQGANLNLAIARGKYSIPENQNGYSEDLIDIIRKCLQLKPEKRPTTKELIETALELSRKVGV</sequence>
<dbReference type="PROSITE" id="PS00108">
    <property type="entry name" value="PROTEIN_KINASE_ST"/>
    <property type="match status" value="1"/>
</dbReference>
<feature type="compositionally biased region" description="Acidic residues" evidence="11">
    <location>
        <begin position="175"/>
        <end position="186"/>
    </location>
</feature>
<dbReference type="Gene3D" id="1.10.510.10">
    <property type="entry name" value="Transferase(Phosphotransferase) domain 1"/>
    <property type="match status" value="2"/>
</dbReference>
<evidence type="ECO:0000256" key="7">
    <source>
        <dbReference type="ARBA" id="ARBA00047899"/>
    </source>
</evidence>
<dbReference type="PANTHER" id="PTHR45998">
    <property type="entry name" value="SERINE/THREONINE-PROTEIN KINASE 16"/>
    <property type="match status" value="1"/>
</dbReference>
<organism evidence="14 15">
    <name type="scientific">Lodderomyces beijingensis</name>
    <dbReference type="NCBI Taxonomy" id="1775926"/>
    <lineage>
        <taxon>Eukaryota</taxon>
        <taxon>Fungi</taxon>
        <taxon>Dikarya</taxon>
        <taxon>Ascomycota</taxon>
        <taxon>Saccharomycotina</taxon>
        <taxon>Pichiomycetes</taxon>
        <taxon>Debaryomycetaceae</taxon>
        <taxon>Candida/Lodderomyces clade</taxon>
        <taxon>Lodderomyces</taxon>
    </lineage>
</organism>
<evidence type="ECO:0000256" key="8">
    <source>
        <dbReference type="ARBA" id="ARBA00048679"/>
    </source>
</evidence>
<dbReference type="GeneID" id="92211153"/>
<dbReference type="InterPro" id="IPR017441">
    <property type="entry name" value="Protein_kinase_ATP_BS"/>
</dbReference>
<keyword evidence="6 9" id="KW-0067">ATP-binding</keyword>
<dbReference type="InterPro" id="IPR000719">
    <property type="entry name" value="Prot_kinase_dom"/>
</dbReference>
<protein>
    <recommendedName>
        <fullName evidence="1">non-specific serine/threonine protein kinase</fullName>
        <ecNumber evidence="1">2.7.11.1</ecNumber>
    </recommendedName>
</protein>
<keyword evidence="5" id="KW-0418">Kinase</keyword>
<evidence type="ECO:0000313" key="15">
    <source>
        <dbReference type="Proteomes" id="UP001497383"/>
    </source>
</evidence>
<evidence type="ECO:0000256" key="2">
    <source>
        <dbReference type="ARBA" id="ARBA00022527"/>
    </source>
</evidence>
<feature type="compositionally biased region" description="Polar residues" evidence="11">
    <location>
        <begin position="201"/>
        <end position="213"/>
    </location>
</feature>
<dbReference type="InterPro" id="IPR052239">
    <property type="entry name" value="Ser/Thr-specific_kinases"/>
</dbReference>
<dbReference type="PANTHER" id="PTHR45998:SF2">
    <property type="entry name" value="SERINE_THREONINE-PROTEIN KINASE 16"/>
    <property type="match status" value="1"/>
</dbReference>
<keyword evidence="2 10" id="KW-0723">Serine/threonine-protein kinase</keyword>
<dbReference type="EMBL" id="OZ022412">
    <property type="protein sequence ID" value="CAK9442214.1"/>
    <property type="molecule type" value="Genomic_DNA"/>
</dbReference>
<feature type="chain" id="PRO_5047356907" description="non-specific serine/threonine protein kinase" evidence="12">
    <location>
        <begin position="18"/>
        <end position="382"/>
    </location>
</feature>
<evidence type="ECO:0000256" key="11">
    <source>
        <dbReference type="SAM" id="MobiDB-lite"/>
    </source>
</evidence>
<gene>
    <name evidence="14" type="ORF">LODBEIA_P59570</name>
</gene>
<accession>A0ABP0ZVC8</accession>
<evidence type="ECO:0000256" key="1">
    <source>
        <dbReference type="ARBA" id="ARBA00012513"/>
    </source>
</evidence>
<dbReference type="SMART" id="SM00220">
    <property type="entry name" value="S_TKc"/>
    <property type="match status" value="1"/>
</dbReference>
<proteinExistence type="inferred from homology"/>
<evidence type="ECO:0000256" key="12">
    <source>
        <dbReference type="SAM" id="SignalP"/>
    </source>
</evidence>
<dbReference type="Pfam" id="PF00069">
    <property type="entry name" value="Pkinase"/>
    <property type="match status" value="2"/>
</dbReference>
<dbReference type="RefSeq" id="XP_066832895.1">
    <property type="nucleotide sequence ID" value="XM_066976346.1"/>
</dbReference>